<comment type="caution">
    <text evidence="10">The sequence shown here is derived from an EMBL/GenBank/DDBJ whole genome shotgun (WGS) entry which is preliminary data.</text>
</comment>
<evidence type="ECO:0000313" key="11">
    <source>
        <dbReference type="Proteomes" id="UP001620408"/>
    </source>
</evidence>
<feature type="transmembrane region" description="Helical" evidence="8">
    <location>
        <begin position="100"/>
        <end position="123"/>
    </location>
</feature>
<organism evidence="10 11">
    <name type="scientific">Dyella koreensis</name>
    <dbReference type="NCBI Taxonomy" id="311235"/>
    <lineage>
        <taxon>Bacteria</taxon>
        <taxon>Pseudomonadati</taxon>
        <taxon>Pseudomonadota</taxon>
        <taxon>Gammaproteobacteria</taxon>
        <taxon>Lysobacterales</taxon>
        <taxon>Rhodanobacteraceae</taxon>
        <taxon>Dyella</taxon>
    </lineage>
</organism>
<dbReference type="PANTHER" id="PTHR32468">
    <property type="entry name" value="CATION/H + ANTIPORTER"/>
    <property type="match status" value="1"/>
</dbReference>
<name>A0ABW8K934_9GAMM</name>
<evidence type="ECO:0000256" key="6">
    <source>
        <dbReference type="ARBA" id="ARBA00023065"/>
    </source>
</evidence>
<feature type="transmembrane region" description="Helical" evidence="8">
    <location>
        <begin position="66"/>
        <end position="88"/>
    </location>
</feature>
<dbReference type="PANTHER" id="PTHR32468:SF0">
    <property type="entry name" value="K(+)_H(+) ANTIPORTER 1"/>
    <property type="match status" value="1"/>
</dbReference>
<keyword evidence="3" id="KW-0050">Antiport</keyword>
<dbReference type="Gene3D" id="1.20.1530.20">
    <property type="match status" value="1"/>
</dbReference>
<feature type="transmembrane region" description="Helical" evidence="8">
    <location>
        <begin position="316"/>
        <end position="337"/>
    </location>
</feature>
<keyword evidence="5 8" id="KW-1133">Transmembrane helix</keyword>
<feature type="transmembrane region" description="Helical" evidence="8">
    <location>
        <begin position="167"/>
        <end position="194"/>
    </location>
</feature>
<keyword evidence="4 8" id="KW-0812">Transmembrane</keyword>
<feature type="transmembrane region" description="Helical" evidence="8">
    <location>
        <begin position="36"/>
        <end position="54"/>
    </location>
</feature>
<protein>
    <submittedName>
        <fullName evidence="10">Cation:proton antiporter</fullName>
    </submittedName>
</protein>
<evidence type="ECO:0000256" key="4">
    <source>
        <dbReference type="ARBA" id="ARBA00022692"/>
    </source>
</evidence>
<dbReference type="InterPro" id="IPR050794">
    <property type="entry name" value="CPA2_transporter"/>
</dbReference>
<dbReference type="EMBL" id="JADIKD010000012">
    <property type="protein sequence ID" value="MFK2919392.1"/>
    <property type="molecule type" value="Genomic_DNA"/>
</dbReference>
<feature type="transmembrane region" description="Helical" evidence="8">
    <location>
        <begin position="6"/>
        <end position="24"/>
    </location>
</feature>
<feature type="transmembrane region" description="Helical" evidence="8">
    <location>
        <begin position="286"/>
        <end position="304"/>
    </location>
</feature>
<feature type="transmembrane region" description="Helical" evidence="8">
    <location>
        <begin position="234"/>
        <end position="251"/>
    </location>
</feature>
<keyword evidence="2" id="KW-0813">Transport</keyword>
<feature type="domain" description="Cation/H+ exchanger transmembrane" evidence="9">
    <location>
        <begin position="19"/>
        <end position="398"/>
    </location>
</feature>
<dbReference type="Pfam" id="PF00999">
    <property type="entry name" value="Na_H_Exchanger"/>
    <property type="match status" value="1"/>
</dbReference>
<dbReference type="InterPro" id="IPR006153">
    <property type="entry name" value="Cation/H_exchanger_TM"/>
</dbReference>
<evidence type="ECO:0000256" key="5">
    <source>
        <dbReference type="ARBA" id="ARBA00022989"/>
    </source>
</evidence>
<evidence type="ECO:0000256" key="7">
    <source>
        <dbReference type="ARBA" id="ARBA00023136"/>
    </source>
</evidence>
<evidence type="ECO:0000259" key="9">
    <source>
        <dbReference type="Pfam" id="PF00999"/>
    </source>
</evidence>
<dbReference type="RefSeq" id="WP_379984570.1">
    <property type="nucleotide sequence ID" value="NZ_JADIKD010000012.1"/>
</dbReference>
<dbReference type="InterPro" id="IPR038770">
    <property type="entry name" value="Na+/solute_symporter_sf"/>
</dbReference>
<accession>A0ABW8K934</accession>
<evidence type="ECO:0000313" key="10">
    <source>
        <dbReference type="EMBL" id="MFK2919392.1"/>
    </source>
</evidence>
<feature type="transmembrane region" description="Helical" evidence="8">
    <location>
        <begin position="382"/>
        <end position="401"/>
    </location>
</feature>
<feature type="transmembrane region" description="Helical" evidence="8">
    <location>
        <begin position="135"/>
        <end position="155"/>
    </location>
</feature>
<comment type="subcellular location">
    <subcellularLocation>
        <location evidence="1">Membrane</location>
        <topology evidence="1">Multi-pass membrane protein</topology>
    </subcellularLocation>
</comment>
<sequence>MGHPTLLVQLLVILVVSRAVSWALRWLGQPPVIGEMITGLLLGPIVFGAMAPTWQGALFAPSSLGGLNSLSTIGLVLFMFIVGAELRFPSGARRQMRDASYVGGFSVLLPAVLGLCIAPMLYAGYAPKGIDFWPFAMFIAVSVAITALPVMARILKDRHLTQSEPGQLAIAAAAVTDVFAWVALALVVALISAHGNWAPFWRTCIGLAVVVAAGLGVLRPLLVRWLAHRAPDGRPANTLLAILLAGAIAFAAVTDWLGLHAVFGAFLFGLCLPRDDRLLHSLIERIEHVAVLVLLPIFFVLSGLNTTPNMLTGGAGLAMAAVLAVAIVGKVLGGLAGARLAGRSWRTSLAVGSLMNARGLMELIVIKVGLDIGAIDQRMYTILLIMAILTTVMTTPMVLAFTQRVGANETANKVTPDSRPHQ</sequence>
<evidence type="ECO:0000256" key="1">
    <source>
        <dbReference type="ARBA" id="ARBA00004141"/>
    </source>
</evidence>
<evidence type="ECO:0000256" key="3">
    <source>
        <dbReference type="ARBA" id="ARBA00022449"/>
    </source>
</evidence>
<keyword evidence="6" id="KW-0406">Ion transport</keyword>
<evidence type="ECO:0000256" key="8">
    <source>
        <dbReference type="SAM" id="Phobius"/>
    </source>
</evidence>
<dbReference type="Proteomes" id="UP001620408">
    <property type="component" value="Unassembled WGS sequence"/>
</dbReference>
<keyword evidence="11" id="KW-1185">Reference proteome</keyword>
<evidence type="ECO:0000256" key="2">
    <source>
        <dbReference type="ARBA" id="ARBA00022448"/>
    </source>
</evidence>
<keyword evidence="7 8" id="KW-0472">Membrane</keyword>
<feature type="transmembrane region" description="Helical" evidence="8">
    <location>
        <begin position="200"/>
        <end position="222"/>
    </location>
</feature>
<reference evidence="10 11" key="1">
    <citation type="submission" date="2020-10" db="EMBL/GenBank/DDBJ databases">
        <title>Phylogeny of dyella-like bacteria.</title>
        <authorList>
            <person name="Fu J."/>
        </authorList>
    </citation>
    <scope>NUCLEOTIDE SEQUENCE [LARGE SCALE GENOMIC DNA]</scope>
    <source>
        <strain evidence="10 11">BB4</strain>
    </source>
</reference>
<proteinExistence type="predicted"/>
<gene>
    <name evidence="10" type="ORF">ISS97_19170</name>
</gene>